<dbReference type="GO" id="GO:0008830">
    <property type="term" value="F:dTDP-4-dehydrorhamnose 3,5-epimerase activity"/>
    <property type="evidence" value="ECO:0007669"/>
    <property type="project" value="UniProtKB-UniRule"/>
</dbReference>
<feature type="active site" description="Proton donor" evidence="5">
    <location>
        <position position="133"/>
    </location>
</feature>
<dbReference type="EMBL" id="CP011002">
    <property type="protein sequence ID" value="AKO66290.1"/>
    <property type="molecule type" value="Genomic_DNA"/>
</dbReference>
<proteinExistence type="inferred from homology"/>
<dbReference type="GO" id="GO:0005829">
    <property type="term" value="C:cytosol"/>
    <property type="evidence" value="ECO:0007669"/>
    <property type="project" value="TreeGrafter"/>
</dbReference>
<evidence type="ECO:0000256" key="1">
    <source>
        <dbReference type="ARBA" id="ARBA00001298"/>
    </source>
</evidence>
<dbReference type="PANTHER" id="PTHR21047">
    <property type="entry name" value="DTDP-6-DEOXY-D-GLUCOSE-3,5 EPIMERASE"/>
    <property type="match status" value="1"/>
</dbReference>
<evidence type="ECO:0000256" key="4">
    <source>
        <dbReference type="ARBA" id="ARBA00019595"/>
    </source>
</evidence>
<dbReference type="EC" id="5.1.3.13" evidence="3 7"/>
<dbReference type="Gene3D" id="2.60.120.10">
    <property type="entry name" value="Jelly Rolls"/>
    <property type="match status" value="1"/>
</dbReference>
<evidence type="ECO:0000313" key="8">
    <source>
        <dbReference type="EMBL" id="AKO66290.1"/>
    </source>
</evidence>
<comment type="pathway">
    <text evidence="7">Carbohydrate biosynthesis; dTDP-L-rhamnose biosynthesis.</text>
</comment>
<keyword evidence="7" id="KW-0413">Isomerase</keyword>
<comment type="subunit">
    <text evidence="7">Homodimer.</text>
</comment>
<keyword evidence="9" id="KW-1185">Reference proteome</keyword>
<name>A0A0H4J2R4_9PROT</name>
<dbReference type="AlphaFoldDB" id="A0A0H4J2R4"/>
<dbReference type="InterPro" id="IPR011051">
    <property type="entry name" value="RmlC_Cupin_sf"/>
</dbReference>
<gene>
    <name evidence="8" type="ORF">VI33_06395</name>
</gene>
<evidence type="ECO:0000256" key="6">
    <source>
        <dbReference type="PIRSR" id="PIRSR600888-3"/>
    </source>
</evidence>
<evidence type="ECO:0000256" key="2">
    <source>
        <dbReference type="ARBA" id="ARBA00001997"/>
    </source>
</evidence>
<evidence type="ECO:0000256" key="3">
    <source>
        <dbReference type="ARBA" id="ARBA00012098"/>
    </source>
</evidence>
<evidence type="ECO:0000256" key="5">
    <source>
        <dbReference type="PIRSR" id="PIRSR600888-1"/>
    </source>
</evidence>
<dbReference type="GO" id="GO:0019305">
    <property type="term" value="P:dTDP-rhamnose biosynthetic process"/>
    <property type="evidence" value="ECO:0007669"/>
    <property type="project" value="UniProtKB-UniRule"/>
</dbReference>
<evidence type="ECO:0000256" key="7">
    <source>
        <dbReference type="RuleBase" id="RU364069"/>
    </source>
</evidence>
<dbReference type="OrthoDB" id="9800680at2"/>
<dbReference type="GO" id="GO:0000271">
    <property type="term" value="P:polysaccharide biosynthetic process"/>
    <property type="evidence" value="ECO:0007669"/>
    <property type="project" value="TreeGrafter"/>
</dbReference>
<protein>
    <recommendedName>
        <fullName evidence="4 7">dTDP-4-dehydrorhamnose 3,5-epimerase</fullName>
        <ecNumber evidence="3 7">5.1.3.13</ecNumber>
    </recommendedName>
    <alternativeName>
        <fullName evidence="7">Thymidine diphospho-4-keto-rhamnose 3,5-epimerase</fullName>
    </alternativeName>
</protein>
<dbReference type="UniPathway" id="UPA00124"/>
<dbReference type="InterPro" id="IPR000888">
    <property type="entry name" value="RmlC-like"/>
</dbReference>
<evidence type="ECO:0000313" key="9">
    <source>
        <dbReference type="Proteomes" id="UP000066549"/>
    </source>
</evidence>
<comment type="catalytic activity">
    <reaction evidence="1 7">
        <text>dTDP-4-dehydro-6-deoxy-alpha-D-glucose = dTDP-4-dehydro-beta-L-rhamnose</text>
        <dbReference type="Rhea" id="RHEA:16969"/>
        <dbReference type="ChEBI" id="CHEBI:57649"/>
        <dbReference type="ChEBI" id="CHEBI:62830"/>
        <dbReference type="EC" id="5.1.3.13"/>
    </reaction>
</comment>
<dbReference type="NCBIfam" id="TIGR01221">
    <property type="entry name" value="rmlC"/>
    <property type="match status" value="1"/>
</dbReference>
<dbReference type="PATRIC" id="fig|1623450.3.peg.1281"/>
<comment type="function">
    <text evidence="2 7">Catalyzes the epimerization of the C3' and C5'positions of dTDP-6-deoxy-D-xylo-4-hexulose, forming dTDP-6-deoxy-L-lyxo-4-hexulose.</text>
</comment>
<feature type="active site" description="Proton acceptor" evidence="5">
    <location>
        <position position="63"/>
    </location>
</feature>
<dbReference type="InterPro" id="IPR014710">
    <property type="entry name" value="RmlC-like_jellyroll"/>
</dbReference>
<reference evidence="8 9" key="1">
    <citation type="submission" date="2015-03" db="EMBL/GenBank/DDBJ databases">
        <title>Comparative analysis of the OM43 clade including a novel species from Red Sea uncovers genomic and metabolic diversity among marine methylotrophs.</title>
        <authorList>
            <person name="Jimenez-Infante F."/>
            <person name="Ngugi D.K."/>
            <person name="Vinu M."/>
            <person name="Alam I."/>
            <person name="Kamau A."/>
            <person name="Blom J."/>
            <person name="Bajic V.B."/>
            <person name="Stingl U."/>
        </authorList>
    </citation>
    <scope>NUCLEOTIDE SEQUENCE [LARGE SCALE GENOMIC DNA]</scope>
    <source>
        <strain evidence="8 9">MBRSH7</strain>
    </source>
</reference>
<dbReference type="Pfam" id="PF00908">
    <property type="entry name" value="dTDP_sugar_isom"/>
    <property type="match status" value="1"/>
</dbReference>
<feature type="site" description="Participates in a stacking interaction with the thymidine ring of dTDP-4-oxo-6-deoxyglucose" evidence="6">
    <location>
        <position position="139"/>
    </location>
</feature>
<sequence>MATITSLAIPEVKLITPNVFNDDRGFFYESFNQDVFNSLLHDDIHFVQDNHSKSKQNTLRGLHYQRPPFEQGKLVRVIEGEVFDVAVDIRPDSPSRGQWVGELLSATNTKQLWIPPGFAHGFLVLSASAQVLYKATNFYSKESEVCILYDDDDLAIDWPLLSDPILSEKDKLGISFQKYLMQYHGSK</sequence>
<dbReference type="PANTHER" id="PTHR21047:SF2">
    <property type="entry name" value="THYMIDINE DIPHOSPHO-4-KETO-RHAMNOSE 3,5-EPIMERASE"/>
    <property type="match status" value="1"/>
</dbReference>
<dbReference type="Proteomes" id="UP000066549">
    <property type="component" value="Chromosome"/>
</dbReference>
<organism evidence="8 9">
    <name type="scientific">Methylophilales bacterium MBRS-H7</name>
    <dbReference type="NCBI Taxonomy" id="1623450"/>
    <lineage>
        <taxon>Bacteria</taxon>
        <taxon>Pseudomonadati</taxon>
        <taxon>Pseudomonadota</taxon>
        <taxon>Betaproteobacteria</taxon>
        <taxon>Nitrosomonadales</taxon>
        <taxon>OM43 clade</taxon>
    </lineage>
</organism>
<dbReference type="SUPFAM" id="SSF51182">
    <property type="entry name" value="RmlC-like cupins"/>
    <property type="match status" value="1"/>
</dbReference>
<comment type="similarity">
    <text evidence="7">Belongs to the dTDP-4-dehydrorhamnose 3,5-epimerase family.</text>
</comment>
<accession>A0A0H4J2R4</accession>
<dbReference type="CDD" id="cd00438">
    <property type="entry name" value="cupin_RmlC"/>
    <property type="match status" value="1"/>
</dbReference>